<feature type="region of interest" description="Disordered" evidence="1">
    <location>
        <begin position="296"/>
        <end position="373"/>
    </location>
</feature>
<comment type="caution">
    <text evidence="2">The sequence shown here is derived from an EMBL/GenBank/DDBJ whole genome shotgun (WGS) entry which is preliminary data.</text>
</comment>
<dbReference type="GO" id="GO:0016592">
    <property type="term" value="C:mediator complex"/>
    <property type="evidence" value="ECO:0007669"/>
    <property type="project" value="TreeGrafter"/>
</dbReference>
<proteinExistence type="predicted"/>
<feature type="region of interest" description="Disordered" evidence="1">
    <location>
        <begin position="24"/>
        <end position="65"/>
    </location>
</feature>
<feature type="compositionally biased region" description="Acidic residues" evidence="1">
    <location>
        <begin position="595"/>
        <end position="621"/>
    </location>
</feature>
<name>A0A9W6BXI1_9CHLO</name>
<dbReference type="PANTHER" id="PTHR46007">
    <property type="entry name" value="MEDIATOR OF RNA POLYMERASE II TRANSCRIPTION SUBUNIT 12"/>
    <property type="match status" value="1"/>
</dbReference>
<feature type="compositionally biased region" description="Pro residues" evidence="1">
    <location>
        <begin position="55"/>
        <end position="65"/>
    </location>
</feature>
<feature type="compositionally biased region" description="Low complexity" evidence="1">
    <location>
        <begin position="558"/>
        <end position="584"/>
    </location>
</feature>
<sequence length="621" mass="66539">METRLHAKCLRSTEAVRDYFRRYRAARKGGDRQSNSEPAPVAPTKPDRHGSARQPAPPQEEPPMDPVALIAQHNARIAEMQAQQTQAQHTRHNRPMLLLRPWGGGGPPPVATASVCSNAGVGGAGAGARAAAFRGSSGGGSASYAWNEFAQGPEDAGAGATPRWRAAAPSRSLESAGLYSQVSAMECSPMRVAARGSGGGAADMLTPFHAPPTPMSVYTGAPSPFRPPPTPMSGYRGAPSPLTLYTTPMRAPPGGIRRDWFAGADDAAGGGGDAGYRARVLTWDEAAADGAVCGLQQQEQEQAPGGEKRRSDRSSATDDGAGSSSMHRGGEEGEDAGSELDGCSETESETETETETDNDGDDEEQEGRWVRQQPLRRVDTPFWGRRAKSLTSHLTPPEHHQHFELQQQQQQQRHHHHHHHQQPQPMSGLQGGAMSRQLPSPLQLPVGDAMLTSPLPYLSYTAANINNNNNDDDDVAWRGGAPPLVRCGDQRGLALLLRQQKQQQRELVLREQAMGRADSLSPGSLLITAPALPIMPLREDDWLVSPGSGMPLGQDSSQQQKGQQRQRPPPQQAQQPEHIAAAAAAGGGMARIDEGMEEMEGDGDDDDDDDDEGVPEVFWDD</sequence>
<feature type="compositionally biased region" description="Basic residues" evidence="1">
    <location>
        <begin position="412"/>
        <end position="421"/>
    </location>
</feature>
<feature type="compositionally biased region" description="Acidic residues" evidence="1">
    <location>
        <begin position="332"/>
        <end position="365"/>
    </location>
</feature>
<feature type="compositionally biased region" description="Basic and acidic residues" evidence="1">
    <location>
        <begin position="306"/>
        <end position="316"/>
    </location>
</feature>
<dbReference type="InterPro" id="IPR051647">
    <property type="entry name" value="Mediator_comp_sub12"/>
</dbReference>
<accession>A0A9W6BXI1</accession>
<feature type="region of interest" description="Disordered" evidence="1">
    <location>
        <begin position="542"/>
        <end position="621"/>
    </location>
</feature>
<dbReference type="GO" id="GO:0003713">
    <property type="term" value="F:transcription coactivator activity"/>
    <property type="evidence" value="ECO:0007669"/>
    <property type="project" value="TreeGrafter"/>
</dbReference>
<keyword evidence="3" id="KW-1185">Reference proteome</keyword>
<dbReference type="PANTHER" id="PTHR46007:SF8">
    <property type="entry name" value="C2H2-TYPE DOMAIN-CONTAINING PROTEIN"/>
    <property type="match status" value="1"/>
</dbReference>
<dbReference type="GO" id="GO:0045944">
    <property type="term" value="P:positive regulation of transcription by RNA polymerase II"/>
    <property type="evidence" value="ECO:0007669"/>
    <property type="project" value="TreeGrafter"/>
</dbReference>
<organism evidence="2 3">
    <name type="scientific">Pleodorina starrii</name>
    <dbReference type="NCBI Taxonomy" id="330485"/>
    <lineage>
        <taxon>Eukaryota</taxon>
        <taxon>Viridiplantae</taxon>
        <taxon>Chlorophyta</taxon>
        <taxon>core chlorophytes</taxon>
        <taxon>Chlorophyceae</taxon>
        <taxon>CS clade</taxon>
        <taxon>Chlamydomonadales</taxon>
        <taxon>Volvocaceae</taxon>
        <taxon>Pleodorina</taxon>
    </lineage>
</organism>
<dbReference type="Proteomes" id="UP001165080">
    <property type="component" value="Unassembled WGS sequence"/>
</dbReference>
<gene>
    <name evidence="2" type="primary">PLEST005740</name>
    <name evidence="2" type="ORF">PLESTB_001566600</name>
</gene>
<dbReference type="EMBL" id="BRXU01000031">
    <property type="protein sequence ID" value="GLC60038.1"/>
    <property type="molecule type" value="Genomic_DNA"/>
</dbReference>
<evidence type="ECO:0000313" key="2">
    <source>
        <dbReference type="EMBL" id="GLC60038.1"/>
    </source>
</evidence>
<feature type="region of interest" description="Disordered" evidence="1">
    <location>
        <begin position="392"/>
        <end position="442"/>
    </location>
</feature>
<protein>
    <submittedName>
        <fullName evidence="2">Uncharacterized protein</fullName>
    </submittedName>
</protein>
<evidence type="ECO:0000313" key="3">
    <source>
        <dbReference type="Proteomes" id="UP001165080"/>
    </source>
</evidence>
<dbReference type="AlphaFoldDB" id="A0A9W6BXI1"/>
<evidence type="ECO:0000256" key="1">
    <source>
        <dbReference type="SAM" id="MobiDB-lite"/>
    </source>
</evidence>
<reference evidence="2 3" key="1">
    <citation type="journal article" date="2023" name="Commun. Biol.">
        <title>Reorganization of the ancestral sex-determining regions during the evolution of trioecy in Pleodorina starrii.</title>
        <authorList>
            <person name="Takahashi K."/>
            <person name="Suzuki S."/>
            <person name="Kawai-Toyooka H."/>
            <person name="Yamamoto K."/>
            <person name="Hamaji T."/>
            <person name="Ootsuki R."/>
            <person name="Yamaguchi H."/>
            <person name="Kawachi M."/>
            <person name="Higashiyama T."/>
            <person name="Nozaki H."/>
        </authorList>
    </citation>
    <scope>NUCLEOTIDE SEQUENCE [LARGE SCALE GENOMIC DNA]</scope>
    <source>
        <strain evidence="2 3">NIES-4479</strain>
    </source>
</reference>